<evidence type="ECO:0000256" key="9">
    <source>
        <dbReference type="RuleBase" id="RU003357"/>
    </source>
</evidence>
<evidence type="ECO:0000256" key="2">
    <source>
        <dbReference type="ARBA" id="ARBA00022448"/>
    </source>
</evidence>
<reference evidence="12 13" key="1">
    <citation type="submission" date="2013-04" db="EMBL/GenBank/DDBJ databases">
        <title>Zunongwangia sp. 22II14-10F7 Genome Sequencing.</title>
        <authorList>
            <person name="Lai Q."/>
            <person name="Shao Z."/>
        </authorList>
    </citation>
    <scope>NUCLEOTIDE SEQUENCE [LARGE SCALE GENOMIC DNA]</scope>
    <source>
        <strain evidence="12 13">22II14-10F7</strain>
    </source>
</reference>
<evidence type="ECO:0000313" key="13">
    <source>
        <dbReference type="Proteomes" id="UP000192746"/>
    </source>
</evidence>
<dbReference type="GO" id="GO:0009279">
    <property type="term" value="C:cell outer membrane"/>
    <property type="evidence" value="ECO:0007669"/>
    <property type="project" value="UniProtKB-SubCell"/>
</dbReference>
<evidence type="ECO:0000259" key="11">
    <source>
        <dbReference type="Pfam" id="PF07715"/>
    </source>
</evidence>
<proteinExistence type="inferred from homology"/>
<feature type="domain" description="TonB-dependent receptor-like beta-barrel" evidence="10">
    <location>
        <begin position="422"/>
        <end position="787"/>
    </location>
</feature>
<gene>
    <name evidence="12" type="ORF">IIF7_18894</name>
</gene>
<organism evidence="12 13">
    <name type="scientific">Zunongwangia atlantica 22II14-10F7</name>
    <dbReference type="NCBI Taxonomy" id="1185767"/>
    <lineage>
        <taxon>Bacteria</taxon>
        <taxon>Pseudomonadati</taxon>
        <taxon>Bacteroidota</taxon>
        <taxon>Flavobacteriia</taxon>
        <taxon>Flavobacteriales</taxon>
        <taxon>Flavobacteriaceae</taxon>
        <taxon>Zunongwangia</taxon>
    </lineage>
</organism>
<dbReference type="SUPFAM" id="SSF56935">
    <property type="entry name" value="Porins"/>
    <property type="match status" value="1"/>
</dbReference>
<dbReference type="PROSITE" id="PS52016">
    <property type="entry name" value="TONB_DEPENDENT_REC_3"/>
    <property type="match status" value="1"/>
</dbReference>
<keyword evidence="7 8" id="KW-0998">Cell outer membrane</keyword>
<keyword evidence="4 8" id="KW-0812">Transmembrane</keyword>
<evidence type="ECO:0000256" key="1">
    <source>
        <dbReference type="ARBA" id="ARBA00004571"/>
    </source>
</evidence>
<dbReference type="NCBIfam" id="TIGR04057">
    <property type="entry name" value="SusC_RagA_signa"/>
    <property type="match status" value="1"/>
</dbReference>
<evidence type="ECO:0000256" key="3">
    <source>
        <dbReference type="ARBA" id="ARBA00022452"/>
    </source>
</evidence>
<dbReference type="Pfam" id="PF00593">
    <property type="entry name" value="TonB_dep_Rec_b-barrel"/>
    <property type="match status" value="1"/>
</dbReference>
<dbReference type="STRING" id="1185767.IIF7_18894"/>
<dbReference type="InterPro" id="IPR000531">
    <property type="entry name" value="Beta-barrel_TonB"/>
</dbReference>
<dbReference type="Pfam" id="PF07715">
    <property type="entry name" value="Plug"/>
    <property type="match status" value="1"/>
</dbReference>
<dbReference type="InterPro" id="IPR023997">
    <property type="entry name" value="TonB-dep_OMP_SusC/RagA_CS"/>
</dbReference>
<feature type="domain" description="TonB-dependent receptor plug" evidence="11">
    <location>
        <begin position="114"/>
        <end position="235"/>
    </location>
</feature>
<dbReference type="Gene3D" id="2.170.130.10">
    <property type="entry name" value="TonB-dependent receptor, plug domain"/>
    <property type="match status" value="1"/>
</dbReference>
<dbReference type="InterPro" id="IPR012910">
    <property type="entry name" value="Plug_dom"/>
</dbReference>
<comment type="similarity">
    <text evidence="8 9">Belongs to the TonB-dependent receptor family.</text>
</comment>
<evidence type="ECO:0000256" key="5">
    <source>
        <dbReference type="ARBA" id="ARBA00023077"/>
    </source>
</evidence>
<dbReference type="Proteomes" id="UP000192746">
    <property type="component" value="Unassembled WGS sequence"/>
</dbReference>
<comment type="subcellular location">
    <subcellularLocation>
        <location evidence="1 8">Cell outer membrane</location>
        <topology evidence="1 8">Multi-pass membrane protein</topology>
    </subcellularLocation>
</comment>
<evidence type="ECO:0000256" key="4">
    <source>
        <dbReference type="ARBA" id="ARBA00022692"/>
    </source>
</evidence>
<sequence length="977" mass="108728">MNAAPNLLMSSSELLKFAPFFQQQISGTVRDQDSVPIPGVNVIVQGSSTGTMTNLDGVYSIYARVGDTLVFSYIGFKEFKIEVSDSFSGDITLETSVDALDEVVINAGYYNTTQRERTGNIVKVSAAEIENQPLINPLQALQGRMAGVEIVPRNSLPGTAPSIRIRGTNSLRDEGNYPLYIIDGIPINSTPVVSRSLSAGVDPLNTIGLENIKSIEVLKDADATAIYGSRGANGVILVTTKKGIPSTGTLEARVYSGISTMPNRIDLLNTEQYLQLRKAAFENDGIEPNNSNAYDLLVWDQNRYTDWQDYFIGGTSTMTDMNLQYSGGDERTYFRLGGSYQNQGTIYPTDFNYQKITGNFNLNHTDVSDKLNLNLSITYGVDINDLIGNTILLNQPFSIPPNAPELFTEEGRLNWEDWIAVGQNNPLSGYFNESRAQTNNLNSNLVLNYKILEGLSLKANAGYTYLDREENVKIPTYSYRPSVNRVHESDHTNVKRLSWILEPQLIYDTKLLDGHLNAIVGVSFQKSSEILKEQSGIGYVNEALIGNLEAAQTINNDDYFNREYKYNAVFGRIGYNYKDKYFLNLTGRRDGSSRFGPGNRFANFGAIGAAWIFSEEGFLTDGTSILSFGKLRGSYGITGNDQIGDYGYLDTYEVTRGPSGLYPTQLNNSSYSWETNRKFELALELGFFDDKLSIAGSWYRNRSSNQLVGFALPSMTGFTSVQANLPATVENKGLELELNAQPIKNNHFVWEASINFSLPNNALVSYPQLKSSPYSNTYQIGKPLNIVWLYQYGGLDPETGIYTIVDVNDDGRFDFNDRTEIEELGREYFGGFNNSFSFKNLNIQFLWQFVKQRGTLFSMDVGRIGNQREAAIEALNPNSVYQIPTQGVQGLIGYAYAQSTSFFYTDASFLRLKTLSLNYSLPSNWIESLKVKKASLFIQGQNLFTITPYKGLDPEVPQAGTSFANLRSLTAGIQLNF</sequence>
<dbReference type="AlphaFoldDB" id="A0A1Y1SYI9"/>
<comment type="caution">
    <text evidence="12">The sequence shown here is derived from an EMBL/GenBank/DDBJ whole genome shotgun (WGS) entry which is preliminary data.</text>
</comment>
<keyword evidence="6 8" id="KW-0472">Membrane</keyword>
<accession>A0A1Y1SYI9</accession>
<dbReference type="SUPFAM" id="SSF49464">
    <property type="entry name" value="Carboxypeptidase regulatory domain-like"/>
    <property type="match status" value="1"/>
</dbReference>
<evidence type="ECO:0000313" key="12">
    <source>
        <dbReference type="EMBL" id="ORL43836.1"/>
    </source>
</evidence>
<dbReference type="Gene3D" id="2.40.170.20">
    <property type="entry name" value="TonB-dependent receptor, beta-barrel domain"/>
    <property type="match status" value="1"/>
</dbReference>
<dbReference type="InterPro" id="IPR036942">
    <property type="entry name" value="Beta-barrel_TonB_sf"/>
</dbReference>
<keyword evidence="2 8" id="KW-0813">Transport</keyword>
<keyword evidence="12" id="KW-0675">Receptor</keyword>
<dbReference type="Pfam" id="PF13715">
    <property type="entry name" value="CarbopepD_reg_2"/>
    <property type="match status" value="1"/>
</dbReference>
<evidence type="ECO:0000256" key="6">
    <source>
        <dbReference type="ARBA" id="ARBA00023136"/>
    </source>
</evidence>
<dbReference type="InterPro" id="IPR037066">
    <property type="entry name" value="Plug_dom_sf"/>
</dbReference>
<name>A0A1Y1SYI9_9FLAO</name>
<evidence type="ECO:0000256" key="8">
    <source>
        <dbReference type="PROSITE-ProRule" id="PRU01360"/>
    </source>
</evidence>
<keyword evidence="3 8" id="KW-1134">Transmembrane beta strand</keyword>
<dbReference type="InterPro" id="IPR008969">
    <property type="entry name" value="CarboxyPept-like_regulatory"/>
</dbReference>
<evidence type="ECO:0000259" key="10">
    <source>
        <dbReference type="Pfam" id="PF00593"/>
    </source>
</evidence>
<keyword evidence="5 9" id="KW-0798">TonB box</keyword>
<dbReference type="InterPro" id="IPR039426">
    <property type="entry name" value="TonB-dep_rcpt-like"/>
</dbReference>
<dbReference type="InterPro" id="IPR023996">
    <property type="entry name" value="TonB-dep_OMP_SusC/RagA"/>
</dbReference>
<dbReference type="NCBIfam" id="TIGR04056">
    <property type="entry name" value="OMP_RagA_SusC"/>
    <property type="match status" value="1"/>
</dbReference>
<protein>
    <submittedName>
        <fullName evidence="12">TonB-dependent outer membrane receptor</fullName>
    </submittedName>
</protein>
<dbReference type="Gene3D" id="2.60.40.1120">
    <property type="entry name" value="Carboxypeptidase-like, regulatory domain"/>
    <property type="match status" value="1"/>
</dbReference>
<dbReference type="EMBL" id="ARYN01000024">
    <property type="protein sequence ID" value="ORL43836.1"/>
    <property type="molecule type" value="Genomic_DNA"/>
</dbReference>
<keyword evidence="13" id="KW-1185">Reference proteome</keyword>
<evidence type="ECO:0000256" key="7">
    <source>
        <dbReference type="ARBA" id="ARBA00023237"/>
    </source>
</evidence>